<evidence type="ECO:0000313" key="1">
    <source>
        <dbReference type="EMBL" id="MBL0374022.1"/>
    </source>
</evidence>
<comment type="caution">
    <text evidence="1">The sequence shown here is derived from an EMBL/GenBank/DDBJ whole genome shotgun (WGS) entry which is preliminary data.</text>
</comment>
<keyword evidence="2" id="KW-1185">Reference proteome</keyword>
<dbReference type="RefSeq" id="WP_201661545.1">
    <property type="nucleotide sequence ID" value="NZ_JAEQNC010000010.1"/>
</dbReference>
<evidence type="ECO:0000313" key="2">
    <source>
        <dbReference type="Proteomes" id="UP000633219"/>
    </source>
</evidence>
<accession>A0A936YVF1</accession>
<reference evidence="1" key="1">
    <citation type="submission" date="2021-01" db="EMBL/GenBank/DDBJ databases">
        <title>Rhizobium sp. strain KVB221 16S ribosomal RNA gene Genome sequencing and assembly.</title>
        <authorList>
            <person name="Kang M."/>
        </authorList>
    </citation>
    <scope>NUCLEOTIDE SEQUENCE</scope>
    <source>
        <strain evidence="1">KVB221</strain>
    </source>
</reference>
<dbReference type="AlphaFoldDB" id="A0A936YVF1"/>
<name>A0A936YVF1_9HYPH</name>
<dbReference type="EMBL" id="JAEQNC010000010">
    <property type="protein sequence ID" value="MBL0374022.1"/>
    <property type="molecule type" value="Genomic_DNA"/>
</dbReference>
<protein>
    <submittedName>
        <fullName evidence="1">Uncharacterized protein</fullName>
    </submittedName>
</protein>
<organism evidence="1 2">
    <name type="scientific">Rhizobium setariae</name>
    <dbReference type="NCBI Taxonomy" id="2801340"/>
    <lineage>
        <taxon>Bacteria</taxon>
        <taxon>Pseudomonadati</taxon>
        <taxon>Pseudomonadota</taxon>
        <taxon>Alphaproteobacteria</taxon>
        <taxon>Hyphomicrobiales</taxon>
        <taxon>Rhizobiaceae</taxon>
        <taxon>Rhizobium/Agrobacterium group</taxon>
        <taxon>Rhizobium</taxon>
    </lineage>
</organism>
<sequence length="240" mass="27505">MTDEKRINIETGKPDVGAMVVRGTVGLIPVLGPILGEIITHFIPNQRQDRISDYIQRLDVQLSDLHEQIVREKMKDASAIDLFEEGGFQSARALSDKRRDEVSALVAYGIRGEDKERIEAKRLLLLFREVDDDQIVILCSYLRRYQQDEMFQERHRHILDPFVAHLGSDDEEFDRATMYELSKQQLCSLGLLSTSFKSIRKGEIPEFDSNTGMMKASYTQISPLGRLLLRRVGLADDNDY</sequence>
<dbReference type="Proteomes" id="UP000633219">
    <property type="component" value="Unassembled WGS sequence"/>
</dbReference>
<proteinExistence type="predicted"/>
<gene>
    <name evidence="1" type="ORF">JJB09_18535</name>
</gene>